<accession>A0A242K8H8</accession>
<protein>
    <submittedName>
        <fullName evidence="2">Uncharacterized protein</fullName>
    </submittedName>
</protein>
<dbReference type="OrthoDB" id="2187083at2"/>
<gene>
    <name evidence="2" type="ORF">A5888_001612</name>
    <name evidence="3" type="ORF">A5888_002849</name>
</gene>
<dbReference type="Proteomes" id="UP000195141">
    <property type="component" value="Chromosome"/>
</dbReference>
<reference evidence="3" key="3">
    <citation type="submission" date="2024-03" db="EMBL/GenBank/DDBJ databases">
        <title>The Genome Sequence of Enterococcus sp. DIV0242b.</title>
        <authorList>
            <consortium name="The Broad Institute Genomics Platform"/>
            <consortium name="The Broad Institute Microbial Omics Core"/>
            <consortium name="The Broad Institute Genomic Center for Infectious Diseases"/>
            <person name="Earl A."/>
            <person name="Manson A."/>
            <person name="Gilmore M."/>
            <person name="Schwartman J."/>
            <person name="Shea T."/>
            <person name="Abouelleil A."/>
            <person name="Cao P."/>
            <person name="Chapman S."/>
            <person name="Cusick C."/>
            <person name="Young S."/>
            <person name="Neafsey D."/>
            <person name="Nusbaum C."/>
            <person name="Birren B."/>
        </authorList>
    </citation>
    <scope>NUCLEOTIDE SEQUENCE</scope>
    <source>
        <strain evidence="3">9E7_DIV0242</strain>
    </source>
</reference>
<reference evidence="2" key="1">
    <citation type="submission" date="2017-05" db="EMBL/GenBank/DDBJ databases">
        <title>The Genome Sequence of Enterococcus sp. 9E7_DIV0242.</title>
        <authorList>
            <consortium name="The Broad Institute Genomics Platform"/>
            <consortium name="The Broad Institute Genomic Center for Infectious Diseases"/>
            <person name="Earl A."/>
            <person name="Manson A."/>
            <person name="Schwartman J."/>
            <person name="Gilmore M."/>
            <person name="Abouelleil A."/>
            <person name="Cao P."/>
            <person name="Chapman S."/>
            <person name="Cusick C."/>
            <person name="Shea T."/>
            <person name="Young S."/>
            <person name="Neafsey D."/>
            <person name="Nusbaum C."/>
            <person name="Birren B."/>
        </authorList>
    </citation>
    <scope>NUCLEOTIDE SEQUENCE [LARGE SCALE GENOMIC DNA]</scope>
    <source>
        <strain evidence="2">9E7_DIV0242</strain>
    </source>
</reference>
<dbReference type="EMBL" id="CP147247">
    <property type="protein sequence ID" value="WYJ91081.1"/>
    <property type="molecule type" value="Genomic_DNA"/>
</dbReference>
<evidence type="ECO:0000313" key="3">
    <source>
        <dbReference type="EMBL" id="WYJ91081.1"/>
    </source>
</evidence>
<dbReference type="EMBL" id="NGMM01000002">
    <property type="protein sequence ID" value="OTP17474.1"/>
    <property type="molecule type" value="Genomic_DNA"/>
</dbReference>
<dbReference type="RefSeq" id="WP_086348683.1">
    <property type="nucleotide sequence ID" value="NZ_CP147247.1"/>
</dbReference>
<keyword evidence="1" id="KW-0472">Membrane</keyword>
<evidence type="ECO:0000256" key="1">
    <source>
        <dbReference type="SAM" id="Phobius"/>
    </source>
</evidence>
<keyword evidence="1" id="KW-0812">Transmembrane</keyword>
<dbReference type="AlphaFoldDB" id="A0A242K8H8"/>
<name>A0A242K8H8_9ENTE</name>
<evidence type="ECO:0000313" key="4">
    <source>
        <dbReference type="Proteomes" id="UP000195141"/>
    </source>
</evidence>
<sequence length="221" mass="25677">MTILDRLFIGLLSFGFLCLLFTVFFIFSFFSNKRKTKQLEKRRRPKNKKKRIRLKKELRLLKKTQKKLLVWSVLVFLLSAGAIGGGVYARYYQLTNLTKEDSNTIVQSYFLTEEIQENFNQLENGGNTEKIQSVLRDRSALLVSYGNRNISIGMSEEGTKLLVKYTSMMRESGTNLYSASVAQLDNPELREGYKSDMEKLVKQQQKVFDYFKISESSIKKK</sequence>
<reference evidence="3" key="2">
    <citation type="submission" date="2017-05" db="EMBL/GenBank/DDBJ databases">
        <authorList>
            <consortium name="The Broad Institute Genomics Platform"/>
            <consortium name="The Broad Institute Genomic Center for Infectious Diseases"/>
            <person name="Earl A."/>
            <person name="Manson A."/>
            <person name="Schwartman J."/>
            <person name="Gilmore M."/>
            <person name="Abouelleil A."/>
            <person name="Cao P."/>
            <person name="Chapman S."/>
            <person name="Cusick C."/>
            <person name="Shea T."/>
            <person name="Young S."/>
            <person name="Neafsey D."/>
            <person name="Nusbaum C."/>
            <person name="Birren B."/>
        </authorList>
    </citation>
    <scope>NUCLEOTIDE SEQUENCE</scope>
    <source>
        <strain evidence="3">9E7_DIV0242</strain>
    </source>
</reference>
<evidence type="ECO:0000313" key="2">
    <source>
        <dbReference type="EMBL" id="OTP17474.1"/>
    </source>
</evidence>
<keyword evidence="1" id="KW-1133">Transmembrane helix</keyword>
<keyword evidence="4" id="KW-1185">Reference proteome</keyword>
<feature type="transmembrane region" description="Helical" evidence="1">
    <location>
        <begin position="6"/>
        <end position="30"/>
    </location>
</feature>
<feature type="transmembrane region" description="Helical" evidence="1">
    <location>
        <begin position="68"/>
        <end position="89"/>
    </location>
</feature>
<proteinExistence type="predicted"/>
<organism evidence="2">
    <name type="scientific">Candidatus Enterococcus clewellii</name>
    <dbReference type="NCBI Taxonomy" id="1834193"/>
    <lineage>
        <taxon>Bacteria</taxon>
        <taxon>Bacillati</taxon>
        <taxon>Bacillota</taxon>
        <taxon>Bacilli</taxon>
        <taxon>Lactobacillales</taxon>
        <taxon>Enterococcaceae</taxon>
        <taxon>Enterococcus</taxon>
    </lineage>
</organism>